<dbReference type="AlphaFoldDB" id="A0A9N7UQ27"/>
<dbReference type="EMBL" id="CADEAL010001636">
    <property type="protein sequence ID" value="CAB1434169.1"/>
    <property type="molecule type" value="Genomic_DNA"/>
</dbReference>
<accession>A0A9N7UQ27</accession>
<protein>
    <submittedName>
        <fullName evidence="1">Uncharacterized protein</fullName>
    </submittedName>
</protein>
<reference evidence="1" key="1">
    <citation type="submission" date="2020-03" db="EMBL/GenBank/DDBJ databases">
        <authorList>
            <person name="Weist P."/>
        </authorList>
    </citation>
    <scope>NUCLEOTIDE SEQUENCE</scope>
</reference>
<keyword evidence="2" id="KW-1185">Reference proteome</keyword>
<sequence length="120" mass="13595">MDSEEADTPDVVDHCMRKKAKLGNLGVTKYDMKCCELSLLISILFRSSPLKQKEQTPTRAARPATSSSLLLNQEERELFVGLVSKRTGRDIQKKSVSINLVDFEWRVPNTSIARLDKRQS</sequence>
<gene>
    <name evidence="1" type="ORF">PLEPLA_LOCUS22235</name>
</gene>
<comment type="caution">
    <text evidence="1">The sequence shown here is derived from an EMBL/GenBank/DDBJ whole genome shotgun (WGS) entry which is preliminary data.</text>
</comment>
<proteinExistence type="predicted"/>
<organism evidence="1 2">
    <name type="scientific">Pleuronectes platessa</name>
    <name type="common">European plaice</name>
    <dbReference type="NCBI Taxonomy" id="8262"/>
    <lineage>
        <taxon>Eukaryota</taxon>
        <taxon>Metazoa</taxon>
        <taxon>Chordata</taxon>
        <taxon>Craniata</taxon>
        <taxon>Vertebrata</taxon>
        <taxon>Euteleostomi</taxon>
        <taxon>Actinopterygii</taxon>
        <taxon>Neopterygii</taxon>
        <taxon>Teleostei</taxon>
        <taxon>Neoteleostei</taxon>
        <taxon>Acanthomorphata</taxon>
        <taxon>Carangaria</taxon>
        <taxon>Pleuronectiformes</taxon>
        <taxon>Pleuronectoidei</taxon>
        <taxon>Pleuronectidae</taxon>
        <taxon>Pleuronectes</taxon>
    </lineage>
</organism>
<evidence type="ECO:0000313" key="2">
    <source>
        <dbReference type="Proteomes" id="UP001153269"/>
    </source>
</evidence>
<evidence type="ECO:0000313" key="1">
    <source>
        <dbReference type="EMBL" id="CAB1434169.1"/>
    </source>
</evidence>
<name>A0A9N7UQ27_PLEPL</name>
<dbReference type="Proteomes" id="UP001153269">
    <property type="component" value="Unassembled WGS sequence"/>
</dbReference>